<reference evidence="2" key="1">
    <citation type="submission" date="2013-09" db="EMBL/GenBank/DDBJ databases">
        <title>Corchorus olitorius genome sequencing.</title>
        <authorList>
            <person name="Alam M."/>
            <person name="Haque M.S."/>
            <person name="Islam M.S."/>
            <person name="Emdad E.M."/>
            <person name="Islam M.M."/>
            <person name="Ahmed B."/>
            <person name="Halim A."/>
            <person name="Hossen Q.M.M."/>
            <person name="Hossain M.Z."/>
            <person name="Ahmed R."/>
            <person name="Khan M.M."/>
            <person name="Islam R."/>
            <person name="Rashid M.M."/>
            <person name="Khan S.A."/>
            <person name="Rahman M.S."/>
            <person name="Alam M."/>
            <person name="Yahiya A.S."/>
            <person name="Khan M.S."/>
            <person name="Azam M.S."/>
            <person name="Haque T."/>
            <person name="Lashkar M.Z.H."/>
            <person name="Akhand A.I."/>
            <person name="Morshed G."/>
            <person name="Roy S."/>
            <person name="Uddin K.S."/>
            <person name="Rabeya T."/>
            <person name="Hossain A.S."/>
            <person name="Chowdhury A."/>
            <person name="Snigdha A.R."/>
            <person name="Mortoza M.S."/>
            <person name="Matin S.A."/>
            <person name="Hoque S.M.E."/>
            <person name="Islam M.K."/>
            <person name="Roy D.K."/>
            <person name="Haider R."/>
            <person name="Moosa M.M."/>
            <person name="Elias S.M."/>
            <person name="Hasan A.M."/>
            <person name="Jahan S."/>
            <person name="Shafiuddin M."/>
            <person name="Mahmood N."/>
            <person name="Shommy N.S."/>
        </authorList>
    </citation>
    <scope>NUCLEOTIDE SEQUENCE [LARGE SCALE GENOMIC DNA]</scope>
    <source>
        <strain evidence="2">cv. O-4</strain>
    </source>
</reference>
<evidence type="ECO:0000313" key="2">
    <source>
        <dbReference type="Proteomes" id="UP000187203"/>
    </source>
</evidence>
<sequence length="171" mass="18724">MAGILSNFCSKLSIQEGEDDQRQEDDNKVVIGKDLIEEAWKLKLEMEGADSSKMYSLVLWGRQPARAIDNEGISCEIISKLTAKSVGIQSVLRGDAEVTSQRGNMEFPTTVEADFQEANETNVVDLVGVGSTLPQATEGVNERDLRRGITETSDFMVLNMGEDFEESVGAT</sequence>
<proteinExistence type="predicted"/>
<keyword evidence="2" id="KW-1185">Reference proteome</keyword>
<organism evidence="1 2">
    <name type="scientific">Corchorus olitorius</name>
    <dbReference type="NCBI Taxonomy" id="93759"/>
    <lineage>
        <taxon>Eukaryota</taxon>
        <taxon>Viridiplantae</taxon>
        <taxon>Streptophyta</taxon>
        <taxon>Embryophyta</taxon>
        <taxon>Tracheophyta</taxon>
        <taxon>Spermatophyta</taxon>
        <taxon>Magnoliopsida</taxon>
        <taxon>eudicotyledons</taxon>
        <taxon>Gunneridae</taxon>
        <taxon>Pentapetalae</taxon>
        <taxon>rosids</taxon>
        <taxon>malvids</taxon>
        <taxon>Malvales</taxon>
        <taxon>Malvaceae</taxon>
        <taxon>Grewioideae</taxon>
        <taxon>Apeibeae</taxon>
        <taxon>Corchorus</taxon>
    </lineage>
</organism>
<name>A0A1R3G8E6_9ROSI</name>
<protein>
    <submittedName>
        <fullName evidence="1">Pyruvate dehydrogenase E1 (Beta subunit)</fullName>
    </submittedName>
</protein>
<dbReference type="EMBL" id="AWUE01023272">
    <property type="protein sequence ID" value="OMO54359.1"/>
    <property type="molecule type" value="Genomic_DNA"/>
</dbReference>
<dbReference type="Proteomes" id="UP000187203">
    <property type="component" value="Unassembled WGS sequence"/>
</dbReference>
<dbReference type="AlphaFoldDB" id="A0A1R3G8E6"/>
<accession>A0A1R3G8E6</accession>
<gene>
    <name evidence="1" type="ORF">COLO4_36511</name>
</gene>
<evidence type="ECO:0000313" key="1">
    <source>
        <dbReference type="EMBL" id="OMO54359.1"/>
    </source>
</evidence>
<keyword evidence="1" id="KW-0670">Pyruvate</keyword>
<comment type="caution">
    <text evidence="1">The sequence shown here is derived from an EMBL/GenBank/DDBJ whole genome shotgun (WGS) entry which is preliminary data.</text>
</comment>